<feature type="transmembrane region" description="Helical" evidence="1">
    <location>
        <begin position="88"/>
        <end position="107"/>
    </location>
</feature>
<dbReference type="AlphaFoldDB" id="A0A6L8VLF7"/>
<feature type="transmembrane region" description="Helical" evidence="1">
    <location>
        <begin position="181"/>
        <end position="203"/>
    </location>
</feature>
<evidence type="ECO:0000313" key="2">
    <source>
        <dbReference type="EMBL" id="MZQ89990.1"/>
    </source>
</evidence>
<organism evidence="2 3">
    <name type="scientific">Frigidibacter albus</name>
    <dbReference type="NCBI Taxonomy" id="1465486"/>
    <lineage>
        <taxon>Bacteria</taxon>
        <taxon>Pseudomonadati</taxon>
        <taxon>Pseudomonadota</taxon>
        <taxon>Alphaproteobacteria</taxon>
        <taxon>Rhodobacterales</taxon>
        <taxon>Paracoccaceae</taxon>
        <taxon>Frigidibacter</taxon>
    </lineage>
</organism>
<gene>
    <name evidence="2" type="ORF">GS660_12915</name>
</gene>
<feature type="transmembrane region" description="Helical" evidence="1">
    <location>
        <begin position="157"/>
        <end position="175"/>
    </location>
</feature>
<dbReference type="EMBL" id="WWNR01000008">
    <property type="protein sequence ID" value="MZQ89990.1"/>
    <property type="molecule type" value="Genomic_DNA"/>
</dbReference>
<keyword evidence="1" id="KW-1133">Transmembrane helix</keyword>
<feature type="transmembrane region" description="Helical" evidence="1">
    <location>
        <begin position="119"/>
        <end position="145"/>
    </location>
</feature>
<reference evidence="2 3" key="1">
    <citation type="submission" date="2020-01" db="EMBL/GenBank/DDBJ databases">
        <title>Frigidibacter albus SP32T (=CGMCC 1.13995T).</title>
        <authorList>
            <person name="Liao X."/>
        </authorList>
    </citation>
    <scope>NUCLEOTIDE SEQUENCE [LARGE SCALE GENOMIC DNA]</scope>
    <source>
        <strain evidence="2 3">SP32</strain>
    </source>
</reference>
<feature type="transmembrane region" description="Helical" evidence="1">
    <location>
        <begin position="57"/>
        <end position="76"/>
    </location>
</feature>
<dbReference type="RefSeq" id="WP_161347152.1">
    <property type="nucleotide sequence ID" value="NZ_BMGW01000008.1"/>
</dbReference>
<feature type="transmembrane region" description="Helical" evidence="1">
    <location>
        <begin position="27"/>
        <end position="45"/>
    </location>
</feature>
<accession>A0A6L8VLF7</accession>
<dbReference type="Pfam" id="PF06532">
    <property type="entry name" value="NrsF"/>
    <property type="match status" value="1"/>
</dbReference>
<proteinExistence type="predicted"/>
<evidence type="ECO:0000256" key="1">
    <source>
        <dbReference type="SAM" id="Phobius"/>
    </source>
</evidence>
<protein>
    <submittedName>
        <fullName evidence="2">DUF1109 family protein</fullName>
    </submittedName>
</protein>
<sequence length="209" mass="21125">MKTDQLIAALAADAPAEPGLGASLARWLLPALALTALALLGIWGLRPGLAAALMQPAVAAKVALPLVLAGTALVLALRSSRPEARPSLLPLAVLGALALALLAAGLLTTPQARWPQAWLGNTALACLISIPALAVLPLAAGLLALRRGASTSPARTGLLAGLLAGAAATALYALHCPEDSPLFYVCWYGLGIVISGAAGRLLGPRLLRW</sequence>
<comment type="caution">
    <text evidence="2">The sequence shown here is derived from an EMBL/GenBank/DDBJ whole genome shotgun (WGS) entry which is preliminary data.</text>
</comment>
<dbReference type="InterPro" id="IPR009495">
    <property type="entry name" value="NrsF"/>
</dbReference>
<name>A0A6L8VLF7_9RHOB</name>
<keyword evidence="1" id="KW-0472">Membrane</keyword>
<dbReference type="Proteomes" id="UP000477083">
    <property type="component" value="Unassembled WGS sequence"/>
</dbReference>
<keyword evidence="1" id="KW-0812">Transmembrane</keyword>
<keyword evidence="3" id="KW-1185">Reference proteome</keyword>
<evidence type="ECO:0000313" key="3">
    <source>
        <dbReference type="Proteomes" id="UP000477083"/>
    </source>
</evidence>